<dbReference type="EMBL" id="JADNRY010000003">
    <property type="protein sequence ID" value="KAF9077758.1"/>
    <property type="molecule type" value="Genomic_DNA"/>
</dbReference>
<gene>
    <name evidence="1" type="ORF">BDP27DRAFT_1357162</name>
</gene>
<keyword evidence="2" id="KW-1185">Reference proteome</keyword>
<comment type="caution">
    <text evidence="1">The sequence shown here is derived from an EMBL/GenBank/DDBJ whole genome shotgun (WGS) entry which is preliminary data.</text>
</comment>
<accession>A0A9P5QAL9</accession>
<name>A0A9P5QAL9_9AGAR</name>
<evidence type="ECO:0000313" key="2">
    <source>
        <dbReference type="Proteomes" id="UP000772434"/>
    </source>
</evidence>
<evidence type="ECO:0000313" key="1">
    <source>
        <dbReference type="EMBL" id="KAF9077758.1"/>
    </source>
</evidence>
<protein>
    <submittedName>
        <fullName evidence="1">Uncharacterized protein</fullName>
    </submittedName>
</protein>
<proteinExistence type="predicted"/>
<dbReference type="Proteomes" id="UP000772434">
    <property type="component" value="Unassembled WGS sequence"/>
</dbReference>
<reference evidence="1" key="1">
    <citation type="submission" date="2020-11" db="EMBL/GenBank/DDBJ databases">
        <authorList>
            <consortium name="DOE Joint Genome Institute"/>
            <person name="Ahrendt S."/>
            <person name="Riley R."/>
            <person name="Andreopoulos W."/>
            <person name="Labutti K."/>
            <person name="Pangilinan J."/>
            <person name="Ruiz-Duenas F.J."/>
            <person name="Barrasa J.M."/>
            <person name="Sanchez-Garcia M."/>
            <person name="Camarero S."/>
            <person name="Miyauchi S."/>
            <person name="Serrano A."/>
            <person name="Linde D."/>
            <person name="Babiker R."/>
            <person name="Drula E."/>
            <person name="Ayuso-Fernandez I."/>
            <person name="Pacheco R."/>
            <person name="Padilla G."/>
            <person name="Ferreira P."/>
            <person name="Barriuso J."/>
            <person name="Kellner H."/>
            <person name="Castanera R."/>
            <person name="Alfaro M."/>
            <person name="Ramirez L."/>
            <person name="Pisabarro A.G."/>
            <person name="Kuo A."/>
            <person name="Tritt A."/>
            <person name="Lipzen A."/>
            <person name="He G."/>
            <person name="Yan M."/>
            <person name="Ng V."/>
            <person name="Cullen D."/>
            <person name="Martin F."/>
            <person name="Rosso M.-N."/>
            <person name="Henrissat B."/>
            <person name="Hibbett D."/>
            <person name="Martinez A.T."/>
            <person name="Grigoriev I.V."/>
        </authorList>
    </citation>
    <scope>NUCLEOTIDE SEQUENCE</scope>
    <source>
        <strain evidence="1">AH 40177</strain>
    </source>
</reference>
<sequence>MSGLGEVAAAVGLGLNVRYHIDKRLNPSKIYKYAERKVNSLDNEVMLAKLLERDLKAGEHVHVLRQRAEASLKGAAMELENTNVLEIRSRLLASRAAYAKCKQYEDELVKRSAVLSREYNDKQLQGADRKGLNSPSQLSVDSACAIEEFSALDLNSSIDQIFTIEEHGEVSSGPGGLLLVQVNEETNESVRQDDTPRFRAEAVKL</sequence>
<dbReference type="AlphaFoldDB" id="A0A9P5QAL9"/>
<organism evidence="1 2">
    <name type="scientific">Rhodocollybia butyracea</name>
    <dbReference type="NCBI Taxonomy" id="206335"/>
    <lineage>
        <taxon>Eukaryota</taxon>
        <taxon>Fungi</taxon>
        <taxon>Dikarya</taxon>
        <taxon>Basidiomycota</taxon>
        <taxon>Agaricomycotina</taxon>
        <taxon>Agaricomycetes</taxon>
        <taxon>Agaricomycetidae</taxon>
        <taxon>Agaricales</taxon>
        <taxon>Marasmiineae</taxon>
        <taxon>Omphalotaceae</taxon>
        <taxon>Rhodocollybia</taxon>
    </lineage>
</organism>